<dbReference type="AlphaFoldDB" id="C8PK22"/>
<name>C8PK22_9BACT</name>
<dbReference type="EMBL" id="ACYG01000027">
    <property type="protein sequence ID" value="EEV17277.1"/>
    <property type="molecule type" value="Genomic_DNA"/>
</dbReference>
<proteinExistence type="predicted"/>
<organism evidence="1 2">
    <name type="scientific">Campylobacter gracilis RM3268</name>
    <dbReference type="NCBI Taxonomy" id="553220"/>
    <lineage>
        <taxon>Bacteria</taxon>
        <taxon>Pseudomonadati</taxon>
        <taxon>Campylobacterota</taxon>
        <taxon>Epsilonproteobacteria</taxon>
        <taxon>Campylobacterales</taxon>
        <taxon>Campylobacteraceae</taxon>
        <taxon>Campylobacter</taxon>
    </lineage>
</organism>
<keyword evidence="2" id="KW-1185">Reference proteome</keyword>
<evidence type="ECO:0000313" key="1">
    <source>
        <dbReference type="EMBL" id="EEV17277.1"/>
    </source>
</evidence>
<gene>
    <name evidence="1" type="ORF">CAMGR0001_1573</name>
</gene>
<dbReference type="Proteomes" id="UP000005709">
    <property type="component" value="Unassembled WGS sequence"/>
</dbReference>
<accession>C8PK22</accession>
<evidence type="ECO:0000313" key="2">
    <source>
        <dbReference type="Proteomes" id="UP000005709"/>
    </source>
</evidence>
<sequence>MSSQARGRLGFCAEFCERNFKCQTRAGFAPNFYIDLARNLTKFRGPKSDQSDQSKPGAINSPKLEGKIYCYRSFRKKFIAAEVRS</sequence>
<protein>
    <submittedName>
        <fullName evidence="1">Uncharacterized protein</fullName>
    </submittedName>
</protein>
<reference evidence="1 2" key="1">
    <citation type="submission" date="2009-07" db="EMBL/GenBank/DDBJ databases">
        <authorList>
            <person name="Madupu R."/>
            <person name="Sebastian Y."/>
            <person name="Durkin A.S."/>
            <person name="Torralba M."/>
            <person name="Methe B."/>
            <person name="Sutton G.G."/>
            <person name="Strausberg R.L."/>
            <person name="Nelson K.E."/>
        </authorList>
    </citation>
    <scope>NUCLEOTIDE SEQUENCE [LARGE SCALE GENOMIC DNA]</scope>
    <source>
        <strain evidence="1 2">RM3268</strain>
    </source>
</reference>
<comment type="caution">
    <text evidence="1">The sequence shown here is derived from an EMBL/GenBank/DDBJ whole genome shotgun (WGS) entry which is preliminary data.</text>
</comment>